<evidence type="ECO:0000256" key="2">
    <source>
        <dbReference type="ARBA" id="ARBA00022692"/>
    </source>
</evidence>
<keyword evidence="7" id="KW-0132">Cell division</keyword>
<dbReference type="GO" id="GO:0043213">
    <property type="term" value="P:bacteriocin transport"/>
    <property type="evidence" value="ECO:0007669"/>
    <property type="project" value="InterPro"/>
</dbReference>
<gene>
    <name evidence="7" type="ORF">CLV44_1129</name>
</gene>
<comment type="caution">
    <text evidence="7">The sequence shown here is derived from an EMBL/GenBank/DDBJ whole genome shotgun (WGS) entry which is preliminary data.</text>
</comment>
<dbReference type="Gene3D" id="3.30.1150.10">
    <property type="match status" value="1"/>
</dbReference>
<evidence type="ECO:0000313" key="8">
    <source>
        <dbReference type="Proteomes" id="UP000242133"/>
    </source>
</evidence>
<dbReference type="NCBIfam" id="TIGR01352">
    <property type="entry name" value="tonB_Cterm"/>
    <property type="match status" value="1"/>
</dbReference>
<dbReference type="Pfam" id="PF13103">
    <property type="entry name" value="TonB_2"/>
    <property type="match status" value="1"/>
</dbReference>
<dbReference type="RefSeq" id="WP_106591866.1">
    <property type="nucleotide sequence ID" value="NZ_PYGI01000012.1"/>
</dbReference>
<comment type="subcellular location">
    <subcellularLocation>
        <location evidence="1">Membrane</location>
        <topology evidence="1">Single-pass membrane protein</topology>
    </subcellularLocation>
</comment>
<keyword evidence="2 6" id="KW-0812">Transmembrane</keyword>
<feature type="transmembrane region" description="Helical" evidence="6">
    <location>
        <begin position="6"/>
        <end position="29"/>
    </location>
</feature>
<evidence type="ECO:0000256" key="1">
    <source>
        <dbReference type="ARBA" id="ARBA00004167"/>
    </source>
</evidence>
<dbReference type="OrthoDB" id="9779830at2"/>
<keyword evidence="7" id="KW-0131">Cell cycle</keyword>
<feature type="compositionally biased region" description="Basic and acidic residues" evidence="5">
    <location>
        <begin position="72"/>
        <end position="174"/>
    </location>
</feature>
<protein>
    <submittedName>
        <fullName evidence="7">Cell division and transport-associated protein TolA</fullName>
    </submittedName>
</protein>
<dbReference type="InterPro" id="IPR014161">
    <property type="entry name" value="Tol-Pal_TolA"/>
</dbReference>
<evidence type="ECO:0000256" key="4">
    <source>
        <dbReference type="ARBA" id="ARBA00023136"/>
    </source>
</evidence>
<evidence type="ECO:0000313" key="7">
    <source>
        <dbReference type="EMBL" id="PSL13374.1"/>
    </source>
</evidence>
<dbReference type="NCBIfam" id="TIGR02794">
    <property type="entry name" value="tolA_full"/>
    <property type="match status" value="1"/>
</dbReference>
<accession>A0A2P8EV84</accession>
<name>A0A2P8EV84_9GAMM</name>
<dbReference type="AlphaFoldDB" id="A0A2P8EV84"/>
<keyword evidence="3 6" id="KW-1133">Transmembrane helix</keyword>
<sequence>MEIRSYILPTVLALGVHALVLVLLGTHWIDHAEPQRMVPRHIEAQMVDLTALAEREAERARVANEQAQQAEQARKAERRRQEQAAAEQRKQELAKRKAEADAKRKAQQEAERKRQQEQARKQAAEKQRKAELAAKQRAQAAEKQRQADALARKQAADAQRKAEAAARAAAERKRQQQQAEAELQQALQREQQARTAAAQRASQVVVGDIQSYIQALLQDSWRIPSTARNGMEAVVAIHFLPSGEVDQAYIDTSSGNAAFDNSAVRAVYRVQRFPRVAEIDPILFERRLRKLLVKFRPEGLRW</sequence>
<reference evidence="7 8" key="1">
    <citation type="submission" date="2018-03" db="EMBL/GenBank/DDBJ databases">
        <title>Genomic Encyclopedia of Archaeal and Bacterial Type Strains, Phase II (KMG-II): from individual species to whole genera.</title>
        <authorList>
            <person name="Goeker M."/>
        </authorList>
    </citation>
    <scope>NUCLEOTIDE SEQUENCE [LARGE SCALE GENOMIC DNA]</scope>
    <source>
        <strain evidence="7 8">DSM 17586</strain>
    </source>
</reference>
<dbReference type="SUPFAM" id="SSF74653">
    <property type="entry name" value="TolA/TonB C-terminal domain"/>
    <property type="match status" value="1"/>
</dbReference>
<keyword evidence="4 6" id="KW-0472">Membrane</keyword>
<dbReference type="EMBL" id="PYGI01000012">
    <property type="protein sequence ID" value="PSL13374.1"/>
    <property type="molecule type" value="Genomic_DNA"/>
</dbReference>
<dbReference type="GO" id="GO:0051301">
    <property type="term" value="P:cell division"/>
    <property type="evidence" value="ECO:0007669"/>
    <property type="project" value="UniProtKB-KW"/>
</dbReference>
<evidence type="ECO:0000256" key="3">
    <source>
        <dbReference type="ARBA" id="ARBA00022989"/>
    </source>
</evidence>
<dbReference type="GO" id="GO:0019534">
    <property type="term" value="F:toxin transmembrane transporter activity"/>
    <property type="evidence" value="ECO:0007669"/>
    <property type="project" value="InterPro"/>
</dbReference>
<proteinExistence type="predicted"/>
<evidence type="ECO:0000256" key="6">
    <source>
        <dbReference type="SAM" id="Phobius"/>
    </source>
</evidence>
<keyword evidence="8" id="KW-1185">Reference proteome</keyword>
<evidence type="ECO:0000256" key="5">
    <source>
        <dbReference type="SAM" id="MobiDB-lite"/>
    </source>
</evidence>
<dbReference type="Proteomes" id="UP000242133">
    <property type="component" value="Unassembled WGS sequence"/>
</dbReference>
<feature type="region of interest" description="Disordered" evidence="5">
    <location>
        <begin position="64"/>
        <end position="183"/>
    </location>
</feature>
<dbReference type="InterPro" id="IPR006260">
    <property type="entry name" value="TonB/TolA_C"/>
</dbReference>
<organism evidence="7 8">
    <name type="scientific">Marinobacterium halophilum</name>
    <dbReference type="NCBI Taxonomy" id="267374"/>
    <lineage>
        <taxon>Bacteria</taxon>
        <taxon>Pseudomonadati</taxon>
        <taxon>Pseudomonadota</taxon>
        <taxon>Gammaproteobacteria</taxon>
        <taxon>Oceanospirillales</taxon>
        <taxon>Oceanospirillaceae</taxon>
        <taxon>Marinobacterium</taxon>
    </lineage>
</organism>
<dbReference type="GO" id="GO:0016020">
    <property type="term" value="C:membrane"/>
    <property type="evidence" value="ECO:0007669"/>
    <property type="project" value="UniProtKB-SubCell"/>
</dbReference>